<dbReference type="PRINTS" id="PR00455">
    <property type="entry name" value="HTHTETR"/>
</dbReference>
<keyword evidence="6" id="KW-1185">Reference proteome</keyword>
<organism evidence="5 6">
    <name type="scientific">Nocardiopsis endophytica</name>
    <dbReference type="NCBI Taxonomy" id="3018445"/>
    <lineage>
        <taxon>Bacteria</taxon>
        <taxon>Bacillati</taxon>
        <taxon>Actinomycetota</taxon>
        <taxon>Actinomycetes</taxon>
        <taxon>Streptosporangiales</taxon>
        <taxon>Nocardiopsidaceae</taxon>
        <taxon>Nocardiopsis</taxon>
    </lineage>
</organism>
<dbReference type="PANTHER" id="PTHR30055">
    <property type="entry name" value="HTH-TYPE TRANSCRIPTIONAL REGULATOR RUTR"/>
    <property type="match status" value="1"/>
</dbReference>
<feature type="region of interest" description="Disordered" evidence="3">
    <location>
        <begin position="1"/>
        <end position="31"/>
    </location>
</feature>
<dbReference type="PANTHER" id="PTHR30055:SF226">
    <property type="entry name" value="HTH-TYPE TRANSCRIPTIONAL REGULATOR PKSA"/>
    <property type="match status" value="1"/>
</dbReference>
<dbReference type="PROSITE" id="PS01081">
    <property type="entry name" value="HTH_TETR_1"/>
    <property type="match status" value="1"/>
</dbReference>
<dbReference type="InterPro" id="IPR041669">
    <property type="entry name" value="TetR_C_15"/>
</dbReference>
<name>A0ABT4TWI3_9ACTN</name>
<dbReference type="InterPro" id="IPR023772">
    <property type="entry name" value="DNA-bd_HTH_TetR-type_CS"/>
</dbReference>
<reference evidence="5 6" key="1">
    <citation type="submission" date="2023-01" db="EMBL/GenBank/DDBJ databases">
        <title>Draft genome sequence of Nocardiopsis sp. RSe5-2 isolated from halophytes.</title>
        <authorList>
            <person name="Duangmal K."/>
            <person name="Chantavorakit T."/>
        </authorList>
    </citation>
    <scope>NUCLEOTIDE SEQUENCE [LARGE SCALE GENOMIC DNA]</scope>
    <source>
        <strain evidence="5 6">RSe5-2</strain>
    </source>
</reference>
<protein>
    <submittedName>
        <fullName evidence="5">TetR/AcrR family transcriptional regulator</fullName>
    </submittedName>
</protein>
<comment type="caution">
    <text evidence="5">The sequence shown here is derived from an EMBL/GenBank/DDBJ whole genome shotgun (WGS) entry which is preliminary data.</text>
</comment>
<dbReference type="Gene3D" id="1.10.357.10">
    <property type="entry name" value="Tetracycline Repressor, domain 2"/>
    <property type="match status" value="1"/>
</dbReference>
<gene>
    <name evidence="5" type="ORF">O4J56_00300</name>
</gene>
<dbReference type="PROSITE" id="PS50977">
    <property type="entry name" value="HTH_TETR_2"/>
    <property type="match status" value="1"/>
</dbReference>
<evidence type="ECO:0000256" key="2">
    <source>
        <dbReference type="PROSITE-ProRule" id="PRU00335"/>
    </source>
</evidence>
<dbReference type="Pfam" id="PF00440">
    <property type="entry name" value="TetR_N"/>
    <property type="match status" value="1"/>
</dbReference>
<dbReference type="InterPro" id="IPR001647">
    <property type="entry name" value="HTH_TetR"/>
</dbReference>
<feature type="compositionally biased region" description="Basic residues" evidence="3">
    <location>
        <begin position="22"/>
        <end position="31"/>
    </location>
</feature>
<feature type="domain" description="HTH tetR-type" evidence="4">
    <location>
        <begin position="31"/>
        <end position="91"/>
    </location>
</feature>
<evidence type="ECO:0000259" key="4">
    <source>
        <dbReference type="PROSITE" id="PS50977"/>
    </source>
</evidence>
<accession>A0ABT4TWI3</accession>
<dbReference type="SUPFAM" id="SSF46689">
    <property type="entry name" value="Homeodomain-like"/>
    <property type="match status" value="1"/>
</dbReference>
<evidence type="ECO:0000256" key="1">
    <source>
        <dbReference type="ARBA" id="ARBA00023125"/>
    </source>
</evidence>
<sequence>MSEDGVQEGAQEGAREGAQGRRGGRRQERGRRRMEQILDAAEEVVAEQGFEDTTTNAIAARAGVSPGSLYQFFRNKEEVLDGLVERYTATSREFWSTRLSDGTARMSAEELVRSVLTGVSEFKTRRPAFWVLFHGSAASPRLERVASSIRADIGRRLTEVFLLRAPGADPARMELLAAMCIATVQGVFPMVMEAGEERRAEIVVELTRMLAGYLGPEIGAEPPA</sequence>
<dbReference type="Proteomes" id="UP001527866">
    <property type="component" value="Unassembled WGS sequence"/>
</dbReference>
<evidence type="ECO:0000256" key="3">
    <source>
        <dbReference type="SAM" id="MobiDB-lite"/>
    </source>
</evidence>
<dbReference type="InterPro" id="IPR050109">
    <property type="entry name" value="HTH-type_TetR-like_transc_reg"/>
</dbReference>
<dbReference type="RefSeq" id="WP_270682976.1">
    <property type="nucleotide sequence ID" value="NZ_JAQFWQ010000001.1"/>
</dbReference>
<dbReference type="EMBL" id="JAQFWQ010000001">
    <property type="protein sequence ID" value="MDA2809069.1"/>
    <property type="molecule type" value="Genomic_DNA"/>
</dbReference>
<dbReference type="Pfam" id="PF17918">
    <property type="entry name" value="TetR_C_15"/>
    <property type="match status" value="1"/>
</dbReference>
<proteinExistence type="predicted"/>
<feature type="DNA-binding region" description="H-T-H motif" evidence="2">
    <location>
        <begin position="54"/>
        <end position="73"/>
    </location>
</feature>
<dbReference type="InterPro" id="IPR009057">
    <property type="entry name" value="Homeodomain-like_sf"/>
</dbReference>
<evidence type="ECO:0000313" key="6">
    <source>
        <dbReference type="Proteomes" id="UP001527866"/>
    </source>
</evidence>
<keyword evidence="1 2" id="KW-0238">DNA-binding</keyword>
<evidence type="ECO:0000313" key="5">
    <source>
        <dbReference type="EMBL" id="MDA2809069.1"/>
    </source>
</evidence>